<name>A0AAV7EWJ1_ARIFI</name>
<dbReference type="PANTHER" id="PTHR35546">
    <property type="entry name" value="F-BOX PROTEIN INTERACTION DOMAIN PROTEIN-RELATED"/>
    <property type="match status" value="1"/>
</dbReference>
<reference evidence="3 4" key="1">
    <citation type="submission" date="2021-07" db="EMBL/GenBank/DDBJ databases">
        <title>The Aristolochia fimbriata genome: insights into angiosperm evolution, floral development and chemical biosynthesis.</title>
        <authorList>
            <person name="Jiao Y."/>
        </authorList>
    </citation>
    <scope>NUCLEOTIDE SEQUENCE [LARGE SCALE GENOMIC DNA]</scope>
    <source>
        <strain evidence="3">IBCAS-2021</strain>
        <tissue evidence="3">Leaf</tissue>
    </source>
</reference>
<sequence length="436" mass="50488">MEESKSSSSKMEVDSCINLGTDVWEDILFRLPYEEEYIEEEDEEKEYIEEEDEEKEYIEEEQRIEEEEVVQEEKTKEEEKKREEEEDLGGGRLSLEFLPFYKEEGFKMEDTCNGLLLCSSNRKIPGQHNLMLATYYLCNPLTKEWIEVGESEVGTVSSAALVFDVSPSLSSSLSQYYFKLVILSFIPMKYDALNLVVFSSKTGHWVGRTMDYAQARDMYAFMLRPWHYLNGVLYKLSRPSTLLCIDINEEENWRLSSIALPVIDRDDDGREILCTAGRTIAPFDGCLHVIQCVTPIDGCSDNILKIWKLEEGEEGSKWVYVHRIPYHRALRGGGKLPYHGIRTQYYEASEYSNYPLLPPRRNSELFIVVHLNKWFMDYHAPPKITEEDGLYIFRYNLKTLVKVAFIHSPARCCGVGHIVNVFPFSPYPLPLPTLAS</sequence>
<dbReference type="AlphaFoldDB" id="A0AAV7EWJ1"/>
<dbReference type="EMBL" id="JAINDJ010000003">
    <property type="protein sequence ID" value="KAG9452011.1"/>
    <property type="molecule type" value="Genomic_DNA"/>
</dbReference>
<organism evidence="3 4">
    <name type="scientific">Aristolochia fimbriata</name>
    <name type="common">White veined hardy Dutchman's pipe vine</name>
    <dbReference type="NCBI Taxonomy" id="158543"/>
    <lineage>
        <taxon>Eukaryota</taxon>
        <taxon>Viridiplantae</taxon>
        <taxon>Streptophyta</taxon>
        <taxon>Embryophyta</taxon>
        <taxon>Tracheophyta</taxon>
        <taxon>Spermatophyta</taxon>
        <taxon>Magnoliopsida</taxon>
        <taxon>Magnoliidae</taxon>
        <taxon>Piperales</taxon>
        <taxon>Aristolochiaceae</taxon>
        <taxon>Aristolochia</taxon>
    </lineage>
</organism>
<proteinExistence type="predicted"/>
<dbReference type="InterPro" id="IPR056592">
    <property type="entry name" value="Beta-prop_At3g26010-like"/>
</dbReference>
<dbReference type="Proteomes" id="UP000825729">
    <property type="component" value="Unassembled WGS sequence"/>
</dbReference>
<accession>A0AAV7EWJ1</accession>
<dbReference type="InterPro" id="IPR055290">
    <property type="entry name" value="At3g26010-like"/>
</dbReference>
<dbReference type="PANTHER" id="PTHR35546:SF9">
    <property type="entry name" value="F-BOX ASSOCIATED DOMAIN-CONTAINING PROTEIN"/>
    <property type="match status" value="1"/>
</dbReference>
<feature type="compositionally biased region" description="Acidic residues" evidence="1">
    <location>
        <begin position="39"/>
        <end position="70"/>
    </location>
</feature>
<gene>
    <name evidence="3" type="ORF">H6P81_004915</name>
</gene>
<feature type="domain" description="F-box protein At3g26010-like beta-propeller" evidence="2">
    <location>
        <begin position="110"/>
        <end position="319"/>
    </location>
</feature>
<evidence type="ECO:0000259" key="2">
    <source>
        <dbReference type="Pfam" id="PF24750"/>
    </source>
</evidence>
<evidence type="ECO:0000256" key="1">
    <source>
        <dbReference type="SAM" id="MobiDB-lite"/>
    </source>
</evidence>
<evidence type="ECO:0000313" key="4">
    <source>
        <dbReference type="Proteomes" id="UP000825729"/>
    </source>
</evidence>
<dbReference type="Pfam" id="PF24750">
    <property type="entry name" value="b-prop_At3g26010-like"/>
    <property type="match status" value="1"/>
</dbReference>
<comment type="caution">
    <text evidence="3">The sequence shown here is derived from an EMBL/GenBank/DDBJ whole genome shotgun (WGS) entry which is preliminary data.</text>
</comment>
<feature type="compositionally biased region" description="Basic and acidic residues" evidence="1">
    <location>
        <begin position="71"/>
        <end position="83"/>
    </location>
</feature>
<protein>
    <recommendedName>
        <fullName evidence="2">F-box protein At3g26010-like beta-propeller domain-containing protein</fullName>
    </recommendedName>
</protein>
<evidence type="ECO:0000313" key="3">
    <source>
        <dbReference type="EMBL" id="KAG9452011.1"/>
    </source>
</evidence>
<keyword evidence="4" id="KW-1185">Reference proteome</keyword>
<feature type="region of interest" description="Disordered" evidence="1">
    <location>
        <begin position="39"/>
        <end position="87"/>
    </location>
</feature>